<dbReference type="GO" id="GO:0044550">
    <property type="term" value="P:secondary metabolite biosynthetic process"/>
    <property type="evidence" value="ECO:0007669"/>
    <property type="project" value="TreeGrafter"/>
</dbReference>
<organism evidence="2 3">
    <name type="scientific">Fusobacterium hominis</name>
    <dbReference type="NCBI Taxonomy" id="2764326"/>
    <lineage>
        <taxon>Bacteria</taxon>
        <taxon>Fusobacteriati</taxon>
        <taxon>Fusobacteriota</taxon>
        <taxon>Fusobacteriia</taxon>
        <taxon>Fusobacteriales</taxon>
        <taxon>Fusobacteriaceae</taxon>
        <taxon>Fusobacterium</taxon>
    </lineage>
</organism>
<dbReference type="InterPro" id="IPR020845">
    <property type="entry name" value="AMP-binding_CS"/>
</dbReference>
<keyword evidence="3" id="KW-1185">Reference proteome</keyword>
<feature type="domain" description="AMP-dependent synthetase/ligase" evidence="1">
    <location>
        <begin position="420"/>
        <end position="733"/>
    </location>
</feature>
<dbReference type="InterPro" id="IPR000873">
    <property type="entry name" value="AMP-dep_synth/lig_dom"/>
</dbReference>
<name>A0A7G9GVQ6_9FUSO</name>
<dbReference type="GO" id="GO:0005737">
    <property type="term" value="C:cytoplasm"/>
    <property type="evidence" value="ECO:0007669"/>
    <property type="project" value="TreeGrafter"/>
</dbReference>
<dbReference type="RefSeq" id="WP_187422766.1">
    <property type="nucleotide sequence ID" value="NZ_CP060637.1"/>
</dbReference>
<evidence type="ECO:0000259" key="1">
    <source>
        <dbReference type="Pfam" id="PF00501"/>
    </source>
</evidence>
<protein>
    <submittedName>
        <fullName evidence="2">AMP-binding protein</fullName>
    </submittedName>
</protein>
<dbReference type="KEGG" id="fho:H9Q81_07985"/>
<dbReference type="EMBL" id="CP060637">
    <property type="protein sequence ID" value="QNM14888.1"/>
    <property type="molecule type" value="Genomic_DNA"/>
</dbReference>
<dbReference type="SUPFAM" id="SSF56801">
    <property type="entry name" value="Acetyl-CoA synthetase-like"/>
    <property type="match status" value="1"/>
</dbReference>
<dbReference type="Pfam" id="PF00501">
    <property type="entry name" value="AMP-binding"/>
    <property type="match status" value="1"/>
</dbReference>
<dbReference type="PANTHER" id="PTHR45527:SF1">
    <property type="entry name" value="FATTY ACID SYNTHASE"/>
    <property type="match status" value="1"/>
</dbReference>
<dbReference type="SUPFAM" id="SSF52777">
    <property type="entry name" value="CoA-dependent acyltransferases"/>
    <property type="match status" value="1"/>
</dbReference>
<dbReference type="GO" id="GO:0031177">
    <property type="term" value="F:phosphopantetheine binding"/>
    <property type="evidence" value="ECO:0007669"/>
    <property type="project" value="TreeGrafter"/>
</dbReference>
<reference evidence="2 3" key="1">
    <citation type="submission" date="2020-08" db="EMBL/GenBank/DDBJ databases">
        <authorList>
            <person name="Liu C."/>
            <person name="Sun Q."/>
        </authorList>
    </citation>
    <scope>NUCLEOTIDE SEQUENCE [LARGE SCALE GENOMIC DNA]</scope>
    <source>
        <strain evidence="2 3">NSJ-57</strain>
    </source>
</reference>
<dbReference type="Gene3D" id="3.40.50.12780">
    <property type="entry name" value="N-terminal domain of ligase-like"/>
    <property type="match status" value="1"/>
</dbReference>
<sequence length="754" mass="85961">MMQKRRLSPNEKMYLTFEKNYNSFMINRVVEGTGYIDLEAFQKAVDEVAKKFPESRFKLEGNYWIDSKINPKVIKINRADIGKDFKELMQRKIDLTKEIACQIYYLEEYNKTTIIFRTHHGVMDGKGQGIWISAIFKELNNLTIQEFLSQKRDVDLLNEGGTKKDSDIVTLGNYAPIKDRNSYEIISPISKKMVIDGKVVALTSKIIGAIHQLSEDKTSRFIVTRDIREKFTSEQLNTGNLSLPMYLQVSDNDWNKINLELMKMILTNKDIIYSPKEYFVFDKFPIYILKLGLKYTVSKYNRQKKSAVSAVISNLGKINLEDYKTASFSPNEVYALPVITPLVPLSFIITEQEDKIILTIGYYERNYCDNVIDKYLEALKNKILNRGRIELVGNSYVKKIDIFEKIFEKSNANSRLSLTDKEVFTYKDIFKRVEIVAEYLKNCGVGKGDTVSISTKRDASYLISVLACIKIGATFIPIDPDYPKERIEYIKENSKSKVLLESLDDILSNNKVESLEDIGKFEKYNSDDVVYIIYTSGSTGKPKGVEITYGTLCNYISNCIEKYEIDEKTIFGFFTSISFDLSITAIFTTLVVGGQIEFFSEKITPLTLKNIFENSKMNSVKMTPTHLEIMSKYNIEKDKFKLVIVGGEQLKVSTATKTQEILGENCKIVNEYGPTEATVGCIYHIFDKNKRYVSEGLPIGKPLDHIDVYLDIDLDENIGELFIGGDCLARGYFNLTGKKSPSSIGGAMNCPIVF</sequence>
<dbReference type="Proteomes" id="UP000515913">
    <property type="component" value="Chromosome"/>
</dbReference>
<dbReference type="PANTHER" id="PTHR45527">
    <property type="entry name" value="NONRIBOSOMAL PEPTIDE SYNTHETASE"/>
    <property type="match status" value="1"/>
</dbReference>
<accession>A0A7G9GVQ6</accession>
<dbReference type="GO" id="GO:0043041">
    <property type="term" value="P:amino acid activation for nonribosomal peptide biosynthetic process"/>
    <property type="evidence" value="ECO:0007669"/>
    <property type="project" value="TreeGrafter"/>
</dbReference>
<evidence type="ECO:0000313" key="2">
    <source>
        <dbReference type="EMBL" id="QNM14888.1"/>
    </source>
</evidence>
<dbReference type="AlphaFoldDB" id="A0A7G9GVQ6"/>
<dbReference type="PROSITE" id="PS00455">
    <property type="entry name" value="AMP_BINDING"/>
    <property type="match status" value="1"/>
</dbReference>
<dbReference type="InterPro" id="IPR042099">
    <property type="entry name" value="ANL_N_sf"/>
</dbReference>
<gene>
    <name evidence="2" type="ORF">H9Q81_07985</name>
</gene>
<evidence type="ECO:0000313" key="3">
    <source>
        <dbReference type="Proteomes" id="UP000515913"/>
    </source>
</evidence>
<proteinExistence type="predicted"/>